<comment type="caution">
    <text evidence="2">The sequence shown here is derived from an EMBL/GenBank/DDBJ whole genome shotgun (WGS) entry which is preliminary data.</text>
</comment>
<dbReference type="OrthoDB" id="5408144at2759"/>
<evidence type="ECO:0000313" key="2">
    <source>
        <dbReference type="EMBL" id="CAF9938891.1"/>
    </source>
</evidence>
<evidence type="ECO:0000256" key="1">
    <source>
        <dbReference type="SAM" id="MobiDB-lite"/>
    </source>
</evidence>
<keyword evidence="3" id="KW-1185">Reference proteome</keyword>
<feature type="compositionally biased region" description="Basic and acidic residues" evidence="1">
    <location>
        <begin position="142"/>
        <end position="157"/>
    </location>
</feature>
<feature type="region of interest" description="Disordered" evidence="1">
    <location>
        <begin position="1"/>
        <end position="68"/>
    </location>
</feature>
<dbReference type="Proteomes" id="UP000664521">
    <property type="component" value="Unassembled WGS sequence"/>
</dbReference>
<proteinExistence type="predicted"/>
<dbReference type="EMBL" id="CAJPDS010000121">
    <property type="protein sequence ID" value="CAF9938891.1"/>
    <property type="molecule type" value="Genomic_DNA"/>
</dbReference>
<gene>
    <name evidence="2" type="ORF">HETSPECPRED_001411</name>
</gene>
<reference evidence="2" key="1">
    <citation type="submission" date="2021-03" db="EMBL/GenBank/DDBJ databases">
        <authorList>
            <person name="Tagirdzhanova G."/>
        </authorList>
    </citation>
    <scope>NUCLEOTIDE SEQUENCE</scope>
</reference>
<sequence>MPFRAKMKRAFGRDSPDDGSDQAQTNGKVSDKKKKKKKQKLPDNVYKPGEVMPRPKYRGPYDKEHQDQLTSFNFANAFTRRKSDYSEYSPMGSKLPSRRGSFLGFGRKSFARSRQPSYVDPALMESKEGDDDVTNVGLSRQQTHEEKKRPRTRDGAKRPRTSNSVKRPRTADSAKMDPLQETPTATGRDPNGTIDGLNYGQPFTEDELSQAMSRSTLKAVAGRA</sequence>
<protein>
    <submittedName>
        <fullName evidence="2">Uncharacterized protein</fullName>
    </submittedName>
</protein>
<dbReference type="AlphaFoldDB" id="A0A8H3J1D5"/>
<accession>A0A8H3J1D5</accession>
<feature type="region of interest" description="Disordered" evidence="1">
    <location>
        <begin position="80"/>
        <end position="224"/>
    </location>
</feature>
<evidence type="ECO:0000313" key="3">
    <source>
        <dbReference type="Proteomes" id="UP000664521"/>
    </source>
</evidence>
<feature type="compositionally biased region" description="Basic residues" evidence="1">
    <location>
        <begin position="1"/>
        <end position="10"/>
    </location>
</feature>
<organism evidence="2 3">
    <name type="scientific">Heterodermia speciosa</name>
    <dbReference type="NCBI Taxonomy" id="116794"/>
    <lineage>
        <taxon>Eukaryota</taxon>
        <taxon>Fungi</taxon>
        <taxon>Dikarya</taxon>
        <taxon>Ascomycota</taxon>
        <taxon>Pezizomycotina</taxon>
        <taxon>Lecanoromycetes</taxon>
        <taxon>OSLEUM clade</taxon>
        <taxon>Lecanoromycetidae</taxon>
        <taxon>Caliciales</taxon>
        <taxon>Physciaceae</taxon>
        <taxon>Heterodermia</taxon>
    </lineage>
</organism>
<name>A0A8H3J1D5_9LECA</name>